<accession>A0ABW9JTA2</accession>
<organism evidence="1 2">
    <name type="scientific">Acinetobacter albensis</name>
    <dbReference type="NCBI Taxonomy" id="1673609"/>
    <lineage>
        <taxon>Bacteria</taxon>
        <taxon>Pseudomonadati</taxon>
        <taxon>Pseudomonadota</taxon>
        <taxon>Gammaproteobacteria</taxon>
        <taxon>Moraxellales</taxon>
        <taxon>Moraxellaceae</taxon>
        <taxon>Acinetobacter</taxon>
    </lineage>
</organism>
<keyword evidence="2" id="KW-1185">Reference proteome</keyword>
<name>A0ABW9JTA2_9GAMM</name>
<reference evidence="1 2" key="1">
    <citation type="submission" date="2024-12" db="EMBL/GenBank/DDBJ databases">
        <title>C001-4G Acinetobacter sp. assembled genome.</title>
        <authorList>
            <person name="D'Arcy K."/>
            <person name="Kingdon A.D.H."/>
            <person name="Breen A."/>
            <person name="Mckeown C."/>
            <person name="Allman E."/>
            <person name="Sharma P."/>
            <person name="Mcleman A."/>
            <person name="Roberts A.P."/>
        </authorList>
    </citation>
    <scope>NUCLEOTIDE SEQUENCE [LARGE SCALE GENOMIC DNA]</scope>
    <source>
        <strain evidence="1 2">C1-4G</strain>
    </source>
</reference>
<evidence type="ECO:0000313" key="1">
    <source>
        <dbReference type="EMBL" id="MFN0297721.1"/>
    </source>
</evidence>
<dbReference type="EMBL" id="JBJXCW010000008">
    <property type="protein sequence ID" value="MFN0297721.1"/>
    <property type="molecule type" value="Genomic_DNA"/>
</dbReference>
<comment type="caution">
    <text evidence="1">The sequence shown here is derived from an EMBL/GenBank/DDBJ whole genome shotgun (WGS) entry which is preliminary data.</text>
</comment>
<gene>
    <name evidence="1" type="ORF">ACKVE0_09340</name>
</gene>
<protein>
    <submittedName>
        <fullName evidence="1">Uncharacterized protein</fullName>
    </submittedName>
</protein>
<sequence length="57" mass="6616">MEQFFESILRYSLNLAVDNVFKGIKTELNQDQNIGSEIATVFINKGYEFLKKEINTL</sequence>
<proteinExistence type="predicted"/>
<evidence type="ECO:0000313" key="2">
    <source>
        <dbReference type="Proteomes" id="UP001632339"/>
    </source>
</evidence>
<dbReference type="Proteomes" id="UP001632339">
    <property type="component" value="Unassembled WGS sequence"/>
</dbReference>
<dbReference type="RefSeq" id="WP_409140284.1">
    <property type="nucleotide sequence ID" value="NZ_JBJXCW010000008.1"/>
</dbReference>